<name>A0A8H5HFU8_9AGAR</name>
<dbReference type="OrthoDB" id="10253919at2759"/>
<keyword evidence="3" id="KW-1185">Reference proteome</keyword>
<feature type="transmembrane region" description="Helical" evidence="1">
    <location>
        <begin position="454"/>
        <end position="477"/>
    </location>
</feature>
<feature type="transmembrane region" description="Helical" evidence="1">
    <location>
        <begin position="537"/>
        <end position="559"/>
    </location>
</feature>
<feature type="transmembrane region" description="Helical" evidence="1">
    <location>
        <begin position="361"/>
        <end position="381"/>
    </location>
</feature>
<sequence>MSLARHDPPGFVEDLLPENRPGWSTIISAFMHTRRVNPTITPHFYDATREIEQDPIVGASVTWLGFPRQVALDFPNDRRRWTVADGERQAQDEYLEWSIKRNAENKITKIVFCNEGPEYFEYLAQKQPDTLVKLYQDLNPGLDIKKADLFENGVYNPRNKWNSSTDTGSIMHLIQRNNTLSAQVDLGGRATILRVRDDGQLIIDRDELSRCSDFGNDRRNSDPTIGAAINAFAREGHKLTIENPVGLYIDSVDWAPVHPPPGHDDDDPQEFWKWTRGRTGTFVRGEFEVPPKKADTLLLINTLIFQSFSLMKTQEQDDLYALGVNTTINVINTIITSTGYGAMVLMMFVAMHYLRKKQRTIPIIALATCCMAIYARKAQYLAYMVVAASQPGLIYPVGDALVVWRAWVLLPREKFYKILLSMLMLANLGISIADIVVDYIQIQSELQGITNSMDWIMCIGLLLINVVAMLLIGWKLWTHQRNVESFVARSSGHQIQKIMILLIESGALIGIAQVMNLVLNIVLAYNSNLTTGFQYTYHVFTALAPVTTAWYPLMVIILINTGHSPAIHTTVHFIDSV</sequence>
<feature type="transmembrane region" description="Helical" evidence="1">
    <location>
        <begin position="334"/>
        <end position="354"/>
    </location>
</feature>
<organism evidence="2 3">
    <name type="scientific">Collybiopsis confluens</name>
    <dbReference type="NCBI Taxonomy" id="2823264"/>
    <lineage>
        <taxon>Eukaryota</taxon>
        <taxon>Fungi</taxon>
        <taxon>Dikarya</taxon>
        <taxon>Basidiomycota</taxon>
        <taxon>Agaricomycotina</taxon>
        <taxon>Agaricomycetes</taxon>
        <taxon>Agaricomycetidae</taxon>
        <taxon>Agaricales</taxon>
        <taxon>Marasmiineae</taxon>
        <taxon>Omphalotaceae</taxon>
        <taxon>Collybiopsis</taxon>
    </lineage>
</organism>
<dbReference type="EMBL" id="JAACJN010000051">
    <property type="protein sequence ID" value="KAF5382391.1"/>
    <property type="molecule type" value="Genomic_DNA"/>
</dbReference>
<feature type="transmembrane region" description="Helical" evidence="1">
    <location>
        <begin position="422"/>
        <end position="442"/>
    </location>
</feature>
<feature type="transmembrane region" description="Helical" evidence="1">
    <location>
        <begin position="498"/>
        <end position="525"/>
    </location>
</feature>
<evidence type="ECO:0000313" key="3">
    <source>
        <dbReference type="Proteomes" id="UP000518752"/>
    </source>
</evidence>
<protein>
    <submittedName>
        <fullName evidence="2">Uncharacterized protein</fullName>
    </submittedName>
</protein>
<accession>A0A8H5HFU8</accession>
<proteinExistence type="predicted"/>
<dbReference type="Proteomes" id="UP000518752">
    <property type="component" value="Unassembled WGS sequence"/>
</dbReference>
<keyword evidence="1" id="KW-1133">Transmembrane helix</keyword>
<reference evidence="2 3" key="1">
    <citation type="journal article" date="2020" name="ISME J.">
        <title>Uncovering the hidden diversity of litter-decomposition mechanisms in mushroom-forming fungi.</title>
        <authorList>
            <person name="Floudas D."/>
            <person name="Bentzer J."/>
            <person name="Ahren D."/>
            <person name="Johansson T."/>
            <person name="Persson P."/>
            <person name="Tunlid A."/>
        </authorList>
    </citation>
    <scope>NUCLEOTIDE SEQUENCE [LARGE SCALE GENOMIC DNA]</scope>
    <source>
        <strain evidence="2 3">CBS 406.79</strain>
    </source>
</reference>
<evidence type="ECO:0000313" key="2">
    <source>
        <dbReference type="EMBL" id="KAF5382391.1"/>
    </source>
</evidence>
<comment type="caution">
    <text evidence="2">The sequence shown here is derived from an EMBL/GenBank/DDBJ whole genome shotgun (WGS) entry which is preliminary data.</text>
</comment>
<feature type="transmembrane region" description="Helical" evidence="1">
    <location>
        <begin position="393"/>
        <end position="410"/>
    </location>
</feature>
<evidence type="ECO:0000256" key="1">
    <source>
        <dbReference type="SAM" id="Phobius"/>
    </source>
</evidence>
<dbReference type="AlphaFoldDB" id="A0A8H5HFU8"/>
<gene>
    <name evidence="2" type="ORF">D9757_009794</name>
</gene>
<keyword evidence="1" id="KW-0812">Transmembrane</keyword>
<keyword evidence="1" id="KW-0472">Membrane</keyword>